<evidence type="ECO:0000256" key="3">
    <source>
        <dbReference type="ARBA" id="ARBA00008731"/>
    </source>
</evidence>
<evidence type="ECO:0000256" key="8">
    <source>
        <dbReference type="ARBA" id="ARBA00023018"/>
    </source>
</evidence>
<dbReference type="InterPro" id="IPR026765">
    <property type="entry name" value="Tmem163"/>
</dbReference>
<dbReference type="GO" id="GO:0008324">
    <property type="term" value="F:monoatomic cation transmembrane transporter activity"/>
    <property type="evidence" value="ECO:0007669"/>
    <property type="project" value="InterPro"/>
</dbReference>
<dbReference type="GO" id="GO:0016020">
    <property type="term" value="C:membrane"/>
    <property type="evidence" value="ECO:0007669"/>
    <property type="project" value="InterPro"/>
</dbReference>
<evidence type="ECO:0000256" key="4">
    <source>
        <dbReference type="ARBA" id="ARBA00022692"/>
    </source>
</evidence>
<feature type="transmembrane region" description="Helical" evidence="11">
    <location>
        <begin position="154"/>
        <end position="179"/>
    </location>
</feature>
<evidence type="ECO:0000256" key="9">
    <source>
        <dbReference type="ARBA" id="ARBA00023136"/>
    </source>
</evidence>
<keyword evidence="10" id="KW-0968">Cytoplasmic vesicle</keyword>
<feature type="transmembrane region" description="Helical" evidence="11">
    <location>
        <begin position="115"/>
        <end position="134"/>
    </location>
</feature>
<dbReference type="Gene3D" id="1.20.1510.10">
    <property type="entry name" value="Cation efflux protein transmembrane domain"/>
    <property type="match status" value="1"/>
</dbReference>
<evidence type="ECO:0000256" key="10">
    <source>
        <dbReference type="ARBA" id="ARBA00023329"/>
    </source>
</evidence>
<dbReference type="OrthoDB" id="9805136at2"/>
<feature type="domain" description="Cation efflux protein transmembrane" evidence="12">
    <location>
        <begin position="30"/>
        <end position="197"/>
    </location>
</feature>
<keyword evidence="4 11" id="KW-0812">Transmembrane</keyword>
<evidence type="ECO:0000256" key="6">
    <source>
        <dbReference type="ARBA" id="ARBA00022833"/>
    </source>
</evidence>
<evidence type="ECO:0000259" key="12">
    <source>
        <dbReference type="Pfam" id="PF01545"/>
    </source>
</evidence>
<keyword evidence="9 11" id="KW-0472">Membrane</keyword>
<accession>A0A4R8XX00</accession>
<dbReference type="GO" id="GO:0031410">
    <property type="term" value="C:cytoplasmic vesicle"/>
    <property type="evidence" value="ECO:0007669"/>
    <property type="project" value="UniProtKB-KW"/>
</dbReference>
<organism evidence="13 14">
    <name type="scientific">Cryobacterium cheniae</name>
    <dbReference type="NCBI Taxonomy" id="1259262"/>
    <lineage>
        <taxon>Bacteria</taxon>
        <taxon>Bacillati</taxon>
        <taxon>Actinomycetota</taxon>
        <taxon>Actinomycetes</taxon>
        <taxon>Micrococcales</taxon>
        <taxon>Microbacteriaceae</taxon>
        <taxon>Cryobacterium</taxon>
    </lineage>
</organism>
<name>A0A4R8XX00_9MICO</name>
<feature type="transmembrane region" description="Helical" evidence="11">
    <location>
        <begin position="82"/>
        <end position="103"/>
    </location>
</feature>
<evidence type="ECO:0000313" key="14">
    <source>
        <dbReference type="Proteomes" id="UP000298433"/>
    </source>
</evidence>
<sequence>MDDPDTLTAARRTVLRRKVRWVVGFTIGYNVFEAVASIAAGAAASSTALIAFGLDSVIEVLSAAVIVWQFSRRDPDRWQKPALRAIAIAFFALAGYVILNAGLSFAGVVEAEPSPLGIVIACLSLVIMPGVAGVERRAGAELGSASVIADSRQLLLCAWLSGSMLLGLTANALLGWAWADSLAALVIAGFAIKEGVEAWRGEAEPPVFQAGE</sequence>
<keyword evidence="14" id="KW-1185">Reference proteome</keyword>
<dbReference type="InterPro" id="IPR027469">
    <property type="entry name" value="Cation_efflux_TMD_sf"/>
</dbReference>
<evidence type="ECO:0000256" key="1">
    <source>
        <dbReference type="ARBA" id="ARBA00004146"/>
    </source>
</evidence>
<dbReference type="InterPro" id="IPR058533">
    <property type="entry name" value="Cation_efflux_TM"/>
</dbReference>
<evidence type="ECO:0000256" key="2">
    <source>
        <dbReference type="ARBA" id="ARBA00004644"/>
    </source>
</evidence>
<dbReference type="AlphaFoldDB" id="A0A4R8XX00"/>
<keyword evidence="7 11" id="KW-1133">Transmembrane helix</keyword>
<evidence type="ECO:0000256" key="11">
    <source>
        <dbReference type="SAM" id="Phobius"/>
    </source>
</evidence>
<evidence type="ECO:0000256" key="5">
    <source>
        <dbReference type="ARBA" id="ARBA00022753"/>
    </source>
</evidence>
<dbReference type="Pfam" id="PF01545">
    <property type="entry name" value="Cation_efflux"/>
    <property type="match status" value="1"/>
</dbReference>
<keyword evidence="6" id="KW-0862">Zinc</keyword>
<keyword evidence="5" id="KW-0967">Endosome</keyword>
<dbReference type="PANTHER" id="PTHR31937:SF2">
    <property type="entry name" value="TRANSMEMBRANE PROTEIN 163"/>
    <property type="match status" value="1"/>
</dbReference>
<evidence type="ECO:0000313" key="13">
    <source>
        <dbReference type="EMBL" id="TFC83944.1"/>
    </source>
</evidence>
<dbReference type="RefSeq" id="WP_134368632.1">
    <property type="nucleotide sequence ID" value="NZ_SOGN01000008.1"/>
</dbReference>
<comment type="similarity">
    <text evidence="3">Belongs to the TMEM163 family.</text>
</comment>
<feature type="transmembrane region" description="Helical" evidence="11">
    <location>
        <begin position="49"/>
        <end position="70"/>
    </location>
</feature>
<dbReference type="Proteomes" id="UP000298433">
    <property type="component" value="Unassembled WGS sequence"/>
</dbReference>
<comment type="subcellular location">
    <subcellularLocation>
        <location evidence="2">Cytoplasmic vesicle</location>
        <location evidence="2">Secretory vesicle</location>
        <location evidence="2">Synaptic vesicle membrane</location>
        <topology evidence="2">Multi-pass membrane protein</topology>
    </subcellularLocation>
    <subcellularLocation>
        <location evidence="1">Early endosome membrane</location>
    </subcellularLocation>
</comment>
<evidence type="ECO:0000256" key="7">
    <source>
        <dbReference type="ARBA" id="ARBA00022989"/>
    </source>
</evidence>
<dbReference type="SUPFAM" id="SSF161111">
    <property type="entry name" value="Cation efflux protein transmembrane domain-like"/>
    <property type="match status" value="1"/>
</dbReference>
<feature type="transmembrane region" description="Helical" evidence="11">
    <location>
        <begin position="21"/>
        <end position="43"/>
    </location>
</feature>
<dbReference type="PANTHER" id="PTHR31937">
    <property type="entry name" value="TRANSMEMBRANE PROTEIN 163"/>
    <property type="match status" value="1"/>
</dbReference>
<protein>
    <submittedName>
        <fullName evidence="13">Cobalt transporter</fullName>
    </submittedName>
</protein>
<keyword evidence="8" id="KW-0770">Synapse</keyword>
<reference evidence="13 14" key="1">
    <citation type="submission" date="2019-03" db="EMBL/GenBank/DDBJ databases">
        <title>Genomics of glacier-inhabiting Cryobacterium strains.</title>
        <authorList>
            <person name="Liu Q."/>
            <person name="Xin Y.-H."/>
        </authorList>
    </citation>
    <scope>NUCLEOTIDE SEQUENCE [LARGE SCALE GENOMIC DNA]</scope>
    <source>
        <strain evidence="13 14">TMT2-48-2</strain>
    </source>
</reference>
<dbReference type="EMBL" id="SOGN01000008">
    <property type="protein sequence ID" value="TFC83944.1"/>
    <property type="molecule type" value="Genomic_DNA"/>
</dbReference>
<comment type="caution">
    <text evidence="13">The sequence shown here is derived from an EMBL/GenBank/DDBJ whole genome shotgun (WGS) entry which is preliminary data.</text>
</comment>
<gene>
    <name evidence="13" type="ORF">E3T23_01435</name>
</gene>
<proteinExistence type="inferred from homology"/>